<organism evidence="1 2">
    <name type="scientific">Aspergillus chevalieri</name>
    <name type="common">Eurotium chevalieri</name>
    <dbReference type="NCBI Taxonomy" id="182096"/>
    <lineage>
        <taxon>Eukaryota</taxon>
        <taxon>Fungi</taxon>
        <taxon>Dikarya</taxon>
        <taxon>Ascomycota</taxon>
        <taxon>Pezizomycotina</taxon>
        <taxon>Eurotiomycetes</taxon>
        <taxon>Eurotiomycetidae</taxon>
        <taxon>Eurotiales</taxon>
        <taxon>Aspergillaceae</taxon>
        <taxon>Aspergillus</taxon>
        <taxon>Aspergillus subgen. Aspergillus</taxon>
    </lineage>
</organism>
<proteinExistence type="predicted"/>
<dbReference type="Proteomes" id="UP000637239">
    <property type="component" value="Chromosome 5"/>
</dbReference>
<keyword evidence="2" id="KW-1185">Reference proteome</keyword>
<dbReference type="EMBL" id="AP024420">
    <property type="protein sequence ID" value="BCR89843.1"/>
    <property type="molecule type" value="Genomic_DNA"/>
</dbReference>
<dbReference type="GeneID" id="66984201"/>
<dbReference type="KEGG" id="ache:ACHE_51041S"/>
<name>A0A7R7VTF7_ASPCH</name>
<gene>
    <name evidence="1" type="ORF">ACHE_51041S</name>
</gene>
<dbReference type="AlphaFoldDB" id="A0A7R7VTF7"/>
<reference evidence="1" key="1">
    <citation type="submission" date="2021-01" db="EMBL/GenBank/DDBJ databases">
        <authorList>
            <consortium name="Aspergillus chevalieri M1 genome sequencing consortium"/>
            <person name="Kazuki M."/>
            <person name="Futagami T."/>
        </authorList>
    </citation>
    <scope>NUCLEOTIDE SEQUENCE</scope>
    <source>
        <strain evidence="1">M1</strain>
    </source>
</reference>
<evidence type="ECO:0000313" key="2">
    <source>
        <dbReference type="Proteomes" id="UP000637239"/>
    </source>
</evidence>
<evidence type="ECO:0000313" key="1">
    <source>
        <dbReference type="EMBL" id="BCR89843.1"/>
    </source>
</evidence>
<reference evidence="1" key="2">
    <citation type="submission" date="2021-02" db="EMBL/GenBank/DDBJ databases">
        <title>Aspergillus chevalieri M1 genome sequence.</title>
        <authorList>
            <person name="Kadooka C."/>
            <person name="Mori K."/>
            <person name="Futagami T."/>
        </authorList>
    </citation>
    <scope>NUCLEOTIDE SEQUENCE</scope>
    <source>
        <strain evidence="1">M1</strain>
    </source>
</reference>
<accession>A0A7R7VTF7</accession>
<protein>
    <submittedName>
        <fullName evidence="1">Uncharacterized protein</fullName>
    </submittedName>
</protein>
<dbReference type="RefSeq" id="XP_043138365.1">
    <property type="nucleotide sequence ID" value="XM_043280824.1"/>
</dbReference>
<sequence length="108" mass="12374">MRECRFAIQRYQVIEGLRERRKSLVIISQCCVNISQRSSWCILIVDYGGGAIQRSYCKHAIQQKFMAESILRDNNLPCIIARGIIAEIFMICMLRSSLLQVLYGKGSV</sequence>